<protein>
    <submittedName>
        <fullName evidence="1">Uncharacterized protein</fullName>
    </submittedName>
</protein>
<dbReference type="GeneID" id="39576458"/>
<dbReference type="AlphaFoldDB" id="A0A3N2PWI6"/>
<dbReference type="RefSeq" id="XP_028466677.1">
    <property type="nucleotide sequence ID" value="XM_028607980.1"/>
</dbReference>
<sequence>KSFTADTVLNRRYISHDKVNLKQYPEKAYIDNNSAINRFLEDLNSRSYYSKG</sequence>
<proteinExistence type="predicted"/>
<name>A0A3N2PWI6_SODAK</name>
<evidence type="ECO:0000313" key="2">
    <source>
        <dbReference type="Proteomes" id="UP000272025"/>
    </source>
</evidence>
<accession>A0A3N2PWI6</accession>
<dbReference type="OrthoDB" id="5054775at2759"/>
<feature type="non-terminal residue" evidence="1">
    <location>
        <position position="1"/>
    </location>
</feature>
<evidence type="ECO:0000313" key="1">
    <source>
        <dbReference type="EMBL" id="ROT38871.1"/>
    </source>
</evidence>
<organism evidence="1 2">
    <name type="scientific">Sodiomyces alkalinus (strain CBS 110278 / VKM F-3762 / F11)</name>
    <name type="common">Alkaliphilic filamentous fungus</name>
    <dbReference type="NCBI Taxonomy" id="1314773"/>
    <lineage>
        <taxon>Eukaryota</taxon>
        <taxon>Fungi</taxon>
        <taxon>Dikarya</taxon>
        <taxon>Ascomycota</taxon>
        <taxon>Pezizomycotina</taxon>
        <taxon>Sordariomycetes</taxon>
        <taxon>Hypocreomycetidae</taxon>
        <taxon>Glomerellales</taxon>
        <taxon>Plectosphaerellaceae</taxon>
        <taxon>Sodiomyces</taxon>
    </lineage>
</organism>
<keyword evidence="2" id="KW-1185">Reference proteome</keyword>
<reference evidence="1 2" key="1">
    <citation type="journal article" date="2018" name="Mol. Ecol.">
        <title>The obligate alkalophilic soda-lake fungus Sodiomyces alkalinus has shifted to a protein diet.</title>
        <authorList>
            <person name="Grum-Grzhimaylo A.A."/>
            <person name="Falkoski D.L."/>
            <person name="van den Heuvel J."/>
            <person name="Valero-Jimenez C.A."/>
            <person name="Min B."/>
            <person name="Choi I.G."/>
            <person name="Lipzen A."/>
            <person name="Daum C.G."/>
            <person name="Aanen D.K."/>
            <person name="Tsang A."/>
            <person name="Henrissat B."/>
            <person name="Bilanenko E.N."/>
            <person name="de Vries R.P."/>
            <person name="van Kan J.A.L."/>
            <person name="Grigoriev I.V."/>
            <person name="Debets A.J.M."/>
        </authorList>
    </citation>
    <scope>NUCLEOTIDE SEQUENCE [LARGE SCALE GENOMIC DNA]</scope>
    <source>
        <strain evidence="1 2">F11</strain>
    </source>
</reference>
<dbReference type="EMBL" id="ML119054">
    <property type="protein sequence ID" value="ROT38871.1"/>
    <property type="molecule type" value="Genomic_DNA"/>
</dbReference>
<dbReference type="Proteomes" id="UP000272025">
    <property type="component" value="Unassembled WGS sequence"/>
</dbReference>
<gene>
    <name evidence="1" type="ORF">SODALDRAFT_275430</name>
</gene>